<dbReference type="Proteomes" id="UP001594351">
    <property type="component" value="Unassembled WGS sequence"/>
</dbReference>
<feature type="non-terminal residue" evidence="3">
    <location>
        <position position="1"/>
    </location>
</feature>
<keyword evidence="1" id="KW-1133">Transmembrane helix</keyword>
<evidence type="ECO:0000313" key="3">
    <source>
        <dbReference type="EMBL" id="MFC1853365.1"/>
    </source>
</evidence>
<dbReference type="PANTHER" id="PTHR40547">
    <property type="entry name" value="SLL0298 PROTEIN"/>
    <property type="match status" value="1"/>
</dbReference>
<evidence type="ECO:0000256" key="1">
    <source>
        <dbReference type="SAM" id="Phobius"/>
    </source>
</evidence>
<name>A0ABV6Z4K6_UNCC1</name>
<protein>
    <submittedName>
        <fullName evidence="3">DUF2062 domain-containing protein</fullName>
    </submittedName>
</protein>
<dbReference type="InterPro" id="IPR018639">
    <property type="entry name" value="DUF2062"/>
</dbReference>
<organism evidence="3 4">
    <name type="scientific">candidate division CSSED10-310 bacterium</name>
    <dbReference type="NCBI Taxonomy" id="2855610"/>
    <lineage>
        <taxon>Bacteria</taxon>
        <taxon>Bacteria division CSSED10-310</taxon>
    </lineage>
</organism>
<dbReference type="PANTHER" id="PTHR40547:SF1">
    <property type="entry name" value="SLL0298 PROTEIN"/>
    <property type="match status" value="1"/>
</dbReference>
<keyword evidence="1" id="KW-0812">Transmembrane</keyword>
<keyword evidence="4" id="KW-1185">Reference proteome</keyword>
<evidence type="ECO:0000259" key="2">
    <source>
        <dbReference type="Pfam" id="PF09835"/>
    </source>
</evidence>
<keyword evidence="1" id="KW-0472">Membrane</keyword>
<gene>
    <name evidence="3" type="ORF">ACFL27_24475</name>
</gene>
<accession>A0ABV6Z4K6</accession>
<evidence type="ECO:0000313" key="4">
    <source>
        <dbReference type="Proteomes" id="UP001594351"/>
    </source>
</evidence>
<feature type="domain" description="DUF2062" evidence="2">
    <location>
        <begin position="2"/>
        <end position="151"/>
    </location>
</feature>
<feature type="transmembrane region" description="Helical" evidence="1">
    <location>
        <begin position="119"/>
        <end position="142"/>
    </location>
</feature>
<reference evidence="3 4" key="1">
    <citation type="submission" date="2024-09" db="EMBL/GenBank/DDBJ databases">
        <title>Laminarin stimulates single cell rates of sulfate reduction while oxygen inhibits transcriptomic activity in coastal marine sediment.</title>
        <authorList>
            <person name="Lindsay M."/>
            <person name="Orcutt B."/>
            <person name="Emerson D."/>
            <person name="Stepanauskas R."/>
            <person name="D'Angelo T."/>
        </authorList>
    </citation>
    <scope>NUCLEOTIDE SEQUENCE [LARGE SCALE GENOMIC DNA]</scope>
    <source>
        <strain evidence="3">SAG AM-311-K15</strain>
    </source>
</reference>
<dbReference type="Pfam" id="PF09835">
    <property type="entry name" value="DUF2062"/>
    <property type="match status" value="1"/>
</dbReference>
<sequence>ARLRSLLSLDDSPGKIALSFAVGLFITISPFYGFHTLLGILSFTLFRLNKVSVMTGAILNMPWISPGIYFPCYYVGAKIWKLVPALDRYELFTWLQFKTFFSSWFTFQTLFEPANFMKLFIPTLIGSTLIGFVISVCSYYILKHWISKRRMGKRSRIKAEEIPIQQHSSAC</sequence>
<proteinExistence type="predicted"/>
<feature type="transmembrane region" description="Helical" evidence="1">
    <location>
        <begin position="20"/>
        <end position="46"/>
    </location>
</feature>
<feature type="transmembrane region" description="Helical" evidence="1">
    <location>
        <begin position="58"/>
        <end position="76"/>
    </location>
</feature>
<dbReference type="EMBL" id="JBHPBY010000482">
    <property type="protein sequence ID" value="MFC1853365.1"/>
    <property type="molecule type" value="Genomic_DNA"/>
</dbReference>
<comment type="caution">
    <text evidence="3">The sequence shown here is derived from an EMBL/GenBank/DDBJ whole genome shotgun (WGS) entry which is preliminary data.</text>
</comment>